<dbReference type="OrthoDB" id="6439172at2759"/>
<dbReference type="AlphaFoldDB" id="A0A8X6LV28"/>
<accession>A0A8X6LV28</accession>
<comment type="caution">
    <text evidence="1">The sequence shown here is derived from an EMBL/GenBank/DDBJ whole genome shotgun (WGS) entry which is preliminary data.</text>
</comment>
<dbReference type="Proteomes" id="UP000887116">
    <property type="component" value="Unassembled WGS sequence"/>
</dbReference>
<protein>
    <submittedName>
        <fullName evidence="1">Uncharacterized protein</fullName>
    </submittedName>
</protein>
<keyword evidence="2" id="KW-1185">Reference proteome</keyword>
<evidence type="ECO:0000313" key="1">
    <source>
        <dbReference type="EMBL" id="GFR24056.1"/>
    </source>
</evidence>
<sequence length="70" mass="7692">MVLADRQLLSGSCQDAIYLRCLSMGEKDGAPSLSPFTKVLSAVLIIDRDKVEIDADTATPYRFHASFETI</sequence>
<dbReference type="EMBL" id="BMAO01008506">
    <property type="protein sequence ID" value="GFR24056.1"/>
    <property type="molecule type" value="Genomic_DNA"/>
</dbReference>
<gene>
    <name evidence="1" type="ORF">TNCT_194581</name>
</gene>
<proteinExistence type="predicted"/>
<organism evidence="1 2">
    <name type="scientific">Trichonephila clavata</name>
    <name type="common">Joro spider</name>
    <name type="synonym">Nephila clavata</name>
    <dbReference type="NCBI Taxonomy" id="2740835"/>
    <lineage>
        <taxon>Eukaryota</taxon>
        <taxon>Metazoa</taxon>
        <taxon>Ecdysozoa</taxon>
        <taxon>Arthropoda</taxon>
        <taxon>Chelicerata</taxon>
        <taxon>Arachnida</taxon>
        <taxon>Araneae</taxon>
        <taxon>Araneomorphae</taxon>
        <taxon>Entelegynae</taxon>
        <taxon>Araneoidea</taxon>
        <taxon>Nephilidae</taxon>
        <taxon>Trichonephila</taxon>
    </lineage>
</organism>
<reference evidence="1" key="1">
    <citation type="submission" date="2020-07" db="EMBL/GenBank/DDBJ databases">
        <title>Multicomponent nature underlies the extraordinary mechanical properties of spider dragline silk.</title>
        <authorList>
            <person name="Kono N."/>
            <person name="Nakamura H."/>
            <person name="Mori M."/>
            <person name="Yoshida Y."/>
            <person name="Ohtoshi R."/>
            <person name="Malay A.D."/>
            <person name="Moran D.A.P."/>
            <person name="Tomita M."/>
            <person name="Numata K."/>
            <person name="Arakawa K."/>
        </authorList>
    </citation>
    <scope>NUCLEOTIDE SEQUENCE</scope>
</reference>
<evidence type="ECO:0000313" key="2">
    <source>
        <dbReference type="Proteomes" id="UP000887116"/>
    </source>
</evidence>
<name>A0A8X6LV28_TRICU</name>